<reference evidence="8" key="1">
    <citation type="submission" date="2020-05" db="EMBL/GenBank/DDBJ databases">
        <authorList>
            <person name="Zeng H."/>
            <person name="Chan Y.K."/>
            <person name="Watt R.M."/>
        </authorList>
    </citation>
    <scope>NUCLEOTIDE SEQUENCE</scope>
    <source>
        <strain evidence="8">ATCC 700773</strain>
    </source>
</reference>
<keyword evidence="2 7" id="KW-0812">Transmembrane</keyword>
<dbReference type="GO" id="GO:0071555">
    <property type="term" value="P:cell wall organization"/>
    <property type="evidence" value="ECO:0007669"/>
    <property type="project" value="UniProtKB-KW"/>
</dbReference>
<reference evidence="8" key="2">
    <citation type="journal article" date="2021" name="Microbiol. Resour. Announc.">
        <title>Complete Genome Sequences of Three Human Oral Treponema parvum Isolates.</title>
        <authorList>
            <person name="Zeng H."/>
            <person name="Watt R.M."/>
        </authorList>
    </citation>
    <scope>NUCLEOTIDE SEQUENCE</scope>
    <source>
        <strain evidence="8">ATCC 700773</strain>
    </source>
</reference>
<dbReference type="Gene3D" id="3.30.1490.480">
    <property type="entry name" value="Endolytic murein transglycosylase"/>
    <property type="match status" value="2"/>
</dbReference>
<keyword evidence="5 7" id="KW-0456">Lyase</keyword>
<keyword evidence="3 7" id="KW-1133">Transmembrane helix</keyword>
<gene>
    <name evidence="7 8" type="primary">mltG</name>
    <name evidence="8" type="ORF">HRI96_06525</name>
</gene>
<evidence type="ECO:0000256" key="1">
    <source>
        <dbReference type="ARBA" id="ARBA00022475"/>
    </source>
</evidence>
<dbReference type="CDD" id="cd08010">
    <property type="entry name" value="MltG_like"/>
    <property type="match status" value="1"/>
</dbReference>
<evidence type="ECO:0000256" key="4">
    <source>
        <dbReference type="ARBA" id="ARBA00023136"/>
    </source>
</evidence>
<dbReference type="HAMAP" id="MF_02065">
    <property type="entry name" value="MltG"/>
    <property type="match status" value="1"/>
</dbReference>
<evidence type="ECO:0000256" key="6">
    <source>
        <dbReference type="ARBA" id="ARBA00023316"/>
    </source>
</evidence>
<dbReference type="InterPro" id="IPR003770">
    <property type="entry name" value="MLTG-like"/>
</dbReference>
<comment type="catalytic activity">
    <reaction evidence="7">
        <text>a peptidoglycan chain = a peptidoglycan chain with N-acetyl-1,6-anhydromuramyl-[peptide] at the reducing end + a peptidoglycan chain with N-acetylglucosamine at the non-reducing end.</text>
        <dbReference type="EC" id="4.2.2.29"/>
    </reaction>
</comment>
<keyword evidence="4 7" id="KW-0472">Membrane</keyword>
<proteinExistence type="inferred from homology"/>
<dbReference type="PROSITE" id="PS51257">
    <property type="entry name" value="PROKAR_LIPOPROTEIN"/>
    <property type="match status" value="1"/>
</dbReference>
<dbReference type="PANTHER" id="PTHR30518:SF2">
    <property type="entry name" value="ENDOLYTIC MUREIN TRANSGLYCOSYLASE"/>
    <property type="match status" value="1"/>
</dbReference>
<evidence type="ECO:0000313" key="9">
    <source>
        <dbReference type="Proteomes" id="UP000671995"/>
    </source>
</evidence>
<name>A0A975EZT9_9SPIR</name>
<keyword evidence="6 7" id="KW-0961">Cell wall biogenesis/degradation</keyword>
<dbReference type="EMBL" id="CP054257">
    <property type="protein sequence ID" value="QTQ11884.1"/>
    <property type="molecule type" value="Genomic_DNA"/>
</dbReference>
<dbReference type="PANTHER" id="PTHR30518">
    <property type="entry name" value="ENDOLYTIC MUREIN TRANSGLYCOSYLASE"/>
    <property type="match status" value="1"/>
</dbReference>
<evidence type="ECO:0000256" key="5">
    <source>
        <dbReference type="ARBA" id="ARBA00023239"/>
    </source>
</evidence>
<dbReference type="Proteomes" id="UP000671995">
    <property type="component" value="Chromosome"/>
</dbReference>
<dbReference type="RefSeq" id="WP_210116597.1">
    <property type="nucleotide sequence ID" value="NZ_CP054257.1"/>
</dbReference>
<feature type="site" description="Important for catalytic activity" evidence="7">
    <location>
        <position position="231"/>
    </location>
</feature>
<dbReference type="GO" id="GO:0005886">
    <property type="term" value="C:plasma membrane"/>
    <property type="evidence" value="ECO:0007669"/>
    <property type="project" value="UniProtKB-UniRule"/>
</dbReference>
<organism evidence="8 9">
    <name type="scientific">Treponema parvum</name>
    <dbReference type="NCBI Taxonomy" id="138851"/>
    <lineage>
        <taxon>Bacteria</taxon>
        <taxon>Pseudomonadati</taxon>
        <taxon>Spirochaetota</taxon>
        <taxon>Spirochaetia</taxon>
        <taxon>Spirochaetales</taxon>
        <taxon>Treponemataceae</taxon>
        <taxon>Treponema</taxon>
    </lineage>
</organism>
<protein>
    <recommendedName>
        <fullName evidence="7">Endolytic murein transglycosylase</fullName>
        <ecNumber evidence="7">4.2.2.29</ecNumber>
    </recommendedName>
    <alternativeName>
        <fullName evidence="7">Peptidoglycan lytic transglycosylase</fullName>
    </alternativeName>
    <alternativeName>
        <fullName evidence="7">Peptidoglycan polymerization terminase</fullName>
    </alternativeName>
</protein>
<evidence type="ECO:0000313" key="8">
    <source>
        <dbReference type="EMBL" id="QTQ11884.1"/>
    </source>
</evidence>
<dbReference type="GO" id="GO:0009252">
    <property type="term" value="P:peptidoglycan biosynthetic process"/>
    <property type="evidence" value="ECO:0007669"/>
    <property type="project" value="UniProtKB-UniRule"/>
</dbReference>
<dbReference type="AlphaFoldDB" id="A0A975EZT9"/>
<comment type="similarity">
    <text evidence="7">Belongs to the transglycosylase MltG family.</text>
</comment>
<sequence length="357" mass="40051">MNKKIAKMFKVFFAVLVSFAACLYFYWVYACGAVNSYGTGHTERIEVPYGMTIKEIAAVLKEKKLIHNETVFYLAARYPFLDKSEMNGLQDSKFNLKSGVYEVSSEMGLSEIFNLLSSGTQEYIKISIPEGFSVKKIAKKLADGKVCSEKDFIEAANSKPLLAEYNIAADSFEGYLFPDTYFFTPLMSGKQAVKFMADNFFSKIADIPSFAGISPEELNDNVILASIVEKEYRIASEAPLIASVFKNRLDKNIGLYSCATIEYILTEIEGQPHPDVITYENLQISSPYNTYKWAGLPPGAICNPGMIALKAVADTPKTNYYFFRLTDLQRGSHSFSSDFRTHIEEGQLLYTKKTSEN</sequence>
<dbReference type="GO" id="GO:0008932">
    <property type="term" value="F:lytic endotransglycosylase activity"/>
    <property type="evidence" value="ECO:0007669"/>
    <property type="project" value="UniProtKB-UniRule"/>
</dbReference>
<dbReference type="Pfam" id="PF02618">
    <property type="entry name" value="YceG"/>
    <property type="match status" value="1"/>
</dbReference>
<comment type="function">
    <text evidence="7">Functions as a peptidoglycan terminase that cleaves nascent peptidoglycan strands endolytically to terminate their elongation.</text>
</comment>
<dbReference type="EC" id="4.2.2.29" evidence="7"/>
<evidence type="ECO:0000256" key="7">
    <source>
        <dbReference type="HAMAP-Rule" id="MF_02065"/>
    </source>
</evidence>
<accession>A0A975EZT9</accession>
<dbReference type="NCBIfam" id="TIGR00247">
    <property type="entry name" value="endolytic transglycosylase MltG"/>
    <property type="match status" value="1"/>
</dbReference>
<keyword evidence="1 7" id="KW-1003">Cell membrane</keyword>
<evidence type="ECO:0000256" key="3">
    <source>
        <dbReference type="ARBA" id="ARBA00022989"/>
    </source>
</evidence>
<evidence type="ECO:0000256" key="2">
    <source>
        <dbReference type="ARBA" id="ARBA00022692"/>
    </source>
</evidence>